<feature type="domain" description="SprT-like" evidence="1">
    <location>
        <begin position="131"/>
        <end position="209"/>
    </location>
</feature>
<proteinExistence type="predicted"/>
<dbReference type="OrthoDB" id="5236983at2759"/>
<sequence>MSSSARERLYHASLLSTNAQRGTPYPCSQRDINATEQFSHHNERPFVSASRASREIIEHNDQRRSPSACEQDAIRCLARALDEAESGPWGPDLIIKCFCDLDTVFFGGVLRGNVRVGWGSAHELAMLEEALRDNYGITIHTQPGRADIFLNARGIFSNPNAAVSLFRAIFSTMLHEMCHAFEFVRVRPDEHERDGHGPQFGSRIHAVDRRANELLGLEAVEAWEFYRRCHTGGRAVDREGRRGFRV</sequence>
<dbReference type="InterPro" id="IPR006640">
    <property type="entry name" value="SprT-like_domain"/>
</dbReference>
<dbReference type="RefSeq" id="XP_037159141.1">
    <property type="nucleotide sequence ID" value="XM_037313963.1"/>
</dbReference>
<gene>
    <name evidence="2" type="ORF">HO173_012090</name>
</gene>
<evidence type="ECO:0000259" key="1">
    <source>
        <dbReference type="Pfam" id="PF10263"/>
    </source>
</evidence>
<evidence type="ECO:0000313" key="3">
    <source>
        <dbReference type="Proteomes" id="UP000578531"/>
    </source>
</evidence>
<organism evidence="2 3">
    <name type="scientific">Letharia columbiana</name>
    <dbReference type="NCBI Taxonomy" id="112416"/>
    <lineage>
        <taxon>Eukaryota</taxon>
        <taxon>Fungi</taxon>
        <taxon>Dikarya</taxon>
        <taxon>Ascomycota</taxon>
        <taxon>Pezizomycotina</taxon>
        <taxon>Lecanoromycetes</taxon>
        <taxon>OSLEUM clade</taxon>
        <taxon>Lecanoromycetidae</taxon>
        <taxon>Lecanorales</taxon>
        <taxon>Lecanorineae</taxon>
        <taxon>Parmeliaceae</taxon>
        <taxon>Letharia</taxon>
    </lineage>
</organism>
<accession>A0A8H6CQB4</accession>
<evidence type="ECO:0000313" key="2">
    <source>
        <dbReference type="EMBL" id="KAF6227650.1"/>
    </source>
</evidence>
<dbReference type="AlphaFoldDB" id="A0A8H6CQB4"/>
<reference evidence="2 3" key="1">
    <citation type="journal article" date="2020" name="Genomics">
        <title>Complete, high-quality genomes from long-read metagenomic sequencing of two wolf lichen thalli reveals enigmatic genome architecture.</title>
        <authorList>
            <person name="McKenzie S.K."/>
            <person name="Walston R.F."/>
            <person name="Allen J.L."/>
        </authorList>
    </citation>
    <scope>NUCLEOTIDE SEQUENCE [LARGE SCALE GENOMIC DNA]</scope>
    <source>
        <strain evidence="2">WasteWater2</strain>
    </source>
</reference>
<dbReference type="GO" id="GO:0006950">
    <property type="term" value="P:response to stress"/>
    <property type="evidence" value="ECO:0007669"/>
    <property type="project" value="UniProtKB-ARBA"/>
</dbReference>
<dbReference type="Pfam" id="PF10263">
    <property type="entry name" value="SprT-like"/>
    <property type="match status" value="1"/>
</dbReference>
<name>A0A8H6CQB4_9LECA</name>
<protein>
    <recommendedName>
        <fullName evidence="1">SprT-like domain-containing protein</fullName>
    </recommendedName>
</protein>
<dbReference type="GeneID" id="59293727"/>
<keyword evidence="3" id="KW-1185">Reference proteome</keyword>
<dbReference type="EMBL" id="JACCJC010000083">
    <property type="protein sequence ID" value="KAF6227650.1"/>
    <property type="molecule type" value="Genomic_DNA"/>
</dbReference>
<dbReference type="Proteomes" id="UP000578531">
    <property type="component" value="Unassembled WGS sequence"/>
</dbReference>
<comment type="caution">
    <text evidence="2">The sequence shown here is derived from an EMBL/GenBank/DDBJ whole genome shotgun (WGS) entry which is preliminary data.</text>
</comment>